<keyword evidence="5" id="KW-1133">Transmembrane helix</keyword>
<dbReference type="GO" id="GO:0009055">
    <property type="term" value="F:electron transfer activity"/>
    <property type="evidence" value="ECO:0007669"/>
    <property type="project" value="InterPro"/>
</dbReference>
<dbReference type="InterPro" id="IPR036909">
    <property type="entry name" value="Cyt_c-like_dom_sf"/>
</dbReference>
<keyword evidence="1 4" id="KW-0349">Heme</keyword>
<gene>
    <name evidence="7" type="ORF">MOP44_02870</name>
</gene>
<keyword evidence="3 4" id="KW-0408">Iron</keyword>
<keyword evidence="2 4" id="KW-0479">Metal-binding</keyword>
<dbReference type="EMBL" id="CP093313">
    <property type="protein sequence ID" value="UWZ84889.1"/>
    <property type="molecule type" value="Genomic_DNA"/>
</dbReference>
<evidence type="ECO:0000259" key="6">
    <source>
        <dbReference type="PROSITE" id="PS51007"/>
    </source>
</evidence>
<keyword evidence="5" id="KW-0472">Membrane</keyword>
<dbReference type="KEGG" id="orp:MOP44_02870"/>
<proteinExistence type="predicted"/>
<feature type="transmembrane region" description="Helical" evidence="5">
    <location>
        <begin position="12"/>
        <end position="29"/>
    </location>
</feature>
<organism evidence="7 8">
    <name type="scientific">Occallatibacter riparius</name>
    <dbReference type="NCBI Taxonomy" id="1002689"/>
    <lineage>
        <taxon>Bacteria</taxon>
        <taxon>Pseudomonadati</taxon>
        <taxon>Acidobacteriota</taxon>
        <taxon>Terriglobia</taxon>
        <taxon>Terriglobales</taxon>
        <taxon>Acidobacteriaceae</taxon>
        <taxon>Occallatibacter</taxon>
    </lineage>
</organism>
<protein>
    <submittedName>
        <fullName evidence="7">Cytochrome c</fullName>
    </submittedName>
</protein>
<dbReference type="InterPro" id="IPR009056">
    <property type="entry name" value="Cyt_c-like_dom"/>
</dbReference>
<dbReference type="RefSeq" id="WP_260794395.1">
    <property type="nucleotide sequence ID" value="NZ_CP093313.1"/>
</dbReference>
<dbReference type="AlphaFoldDB" id="A0A9J7BQP5"/>
<evidence type="ECO:0000256" key="2">
    <source>
        <dbReference type="ARBA" id="ARBA00022723"/>
    </source>
</evidence>
<name>A0A9J7BQP5_9BACT</name>
<keyword evidence="8" id="KW-1185">Reference proteome</keyword>
<evidence type="ECO:0000313" key="7">
    <source>
        <dbReference type="EMBL" id="UWZ84889.1"/>
    </source>
</evidence>
<dbReference type="Pfam" id="PF13442">
    <property type="entry name" value="Cytochrome_CBB3"/>
    <property type="match status" value="1"/>
</dbReference>
<evidence type="ECO:0000256" key="4">
    <source>
        <dbReference type="PROSITE-ProRule" id="PRU00433"/>
    </source>
</evidence>
<evidence type="ECO:0000256" key="5">
    <source>
        <dbReference type="SAM" id="Phobius"/>
    </source>
</evidence>
<dbReference type="Gene3D" id="1.10.760.10">
    <property type="entry name" value="Cytochrome c-like domain"/>
    <property type="match status" value="1"/>
</dbReference>
<evidence type="ECO:0000256" key="1">
    <source>
        <dbReference type="ARBA" id="ARBA00022617"/>
    </source>
</evidence>
<dbReference type="Proteomes" id="UP001059380">
    <property type="component" value="Chromosome"/>
</dbReference>
<dbReference type="GO" id="GO:0046872">
    <property type="term" value="F:metal ion binding"/>
    <property type="evidence" value="ECO:0007669"/>
    <property type="project" value="UniProtKB-KW"/>
</dbReference>
<keyword evidence="5" id="KW-0812">Transmembrane</keyword>
<feature type="domain" description="Cytochrome c" evidence="6">
    <location>
        <begin position="39"/>
        <end position="133"/>
    </location>
</feature>
<dbReference type="GO" id="GO:0020037">
    <property type="term" value="F:heme binding"/>
    <property type="evidence" value="ECO:0007669"/>
    <property type="project" value="InterPro"/>
</dbReference>
<evidence type="ECO:0000256" key="3">
    <source>
        <dbReference type="ARBA" id="ARBA00023004"/>
    </source>
</evidence>
<dbReference type="SUPFAM" id="SSF46626">
    <property type="entry name" value="Cytochrome c"/>
    <property type="match status" value="1"/>
</dbReference>
<dbReference type="PROSITE" id="PS51007">
    <property type="entry name" value="CYTC"/>
    <property type="match status" value="1"/>
</dbReference>
<sequence>MQRDGVGYRRLPLFWFVLTVVTFSSLAVIGQRLDLKRKPDVSNGKRVYNSGCNTCHGETGKGAPQTSTVFNRPNTFPDFTVCSQTTPEADMQWKGVVVHGGPYKGFSTIMPTFGQLLSENDIDDVIAYMRTFCDARGWPRGELNLPRALVTEKAFPENELVISTSANATGAPSWETHAIHEQAFGKRDQLEVDVPWVLQDVNHSLESHTGDMTIGLKHVMFSSLKTGSILSLQGGVLPPTGSTKLGGAGTTVFEPFAAFDQLWRTNTWVQFQMGADLPVDTKKSPQSMFWYTALGQTIAQDKRLGRQWSPMVEFLANRDLVDGAKTDWDVLPEMQVTLSPRQHIRADIGVRTPFTNTAGRNPQVQFYILWDWADGKFWEGW</sequence>
<evidence type="ECO:0000313" key="8">
    <source>
        <dbReference type="Proteomes" id="UP001059380"/>
    </source>
</evidence>
<accession>A0A9J7BQP5</accession>
<reference evidence="7" key="1">
    <citation type="submission" date="2021-04" db="EMBL/GenBank/DDBJ databases">
        <title>Phylogenetic analysis of Acidobacteriaceae.</title>
        <authorList>
            <person name="Qiu L."/>
            <person name="Zhang Q."/>
        </authorList>
    </citation>
    <scope>NUCLEOTIDE SEQUENCE</scope>
    <source>
        <strain evidence="7">DSM 25168</strain>
    </source>
</reference>